<dbReference type="Proteomes" id="UP001374599">
    <property type="component" value="Unassembled WGS sequence"/>
</dbReference>
<accession>A0ACB5UNB1</accession>
<reference evidence="1" key="1">
    <citation type="submission" date="2023-09" db="EMBL/GenBank/DDBJ databases">
        <title>Vallitalea sediminicola and Vallitalea maricola sp. nov., anaerobic bacteria isolated from marine sediment.</title>
        <authorList>
            <person name="Hirano S."/>
            <person name="Maeda A."/>
            <person name="Terahara T."/>
            <person name="Mori K."/>
            <person name="Hamada M."/>
            <person name="Matsumoto R."/>
            <person name="Kobayashi T."/>
        </authorList>
    </citation>
    <scope>NUCLEOTIDE SEQUENCE</scope>
    <source>
        <strain evidence="1">AN17-2</strain>
    </source>
</reference>
<gene>
    <name evidence="1" type="ORF">AN2V17_35720</name>
</gene>
<protein>
    <submittedName>
        <fullName evidence="1">Uncharacterized protein</fullName>
    </submittedName>
</protein>
<keyword evidence="2" id="KW-1185">Reference proteome</keyword>
<organism evidence="1 2">
    <name type="scientific">Vallitalea maricola</name>
    <dbReference type="NCBI Taxonomy" id="3074433"/>
    <lineage>
        <taxon>Bacteria</taxon>
        <taxon>Bacillati</taxon>
        <taxon>Bacillota</taxon>
        <taxon>Clostridia</taxon>
        <taxon>Lachnospirales</taxon>
        <taxon>Vallitaleaceae</taxon>
        <taxon>Vallitalea</taxon>
    </lineage>
</organism>
<name>A0ACB5UNB1_9FIRM</name>
<evidence type="ECO:0000313" key="1">
    <source>
        <dbReference type="EMBL" id="GMQ64335.1"/>
    </source>
</evidence>
<evidence type="ECO:0000313" key="2">
    <source>
        <dbReference type="Proteomes" id="UP001374599"/>
    </source>
</evidence>
<proteinExistence type="predicted"/>
<dbReference type="EMBL" id="BTPU01000067">
    <property type="protein sequence ID" value="GMQ64335.1"/>
    <property type="molecule type" value="Genomic_DNA"/>
</dbReference>
<comment type="caution">
    <text evidence="1">The sequence shown here is derived from an EMBL/GenBank/DDBJ whole genome shotgun (WGS) entry which is preliminary data.</text>
</comment>
<sequence>MIGTFGKVVFSVSSDHVKTFDEFEKSGSAVWDSQEVIGGKPKQKFKGTELETISFSMFLDIFKGVKPRENIELLNEMRDKGKTEFLIIGGKRIGKHKWYISSMSESWTNIDNKGRLLQAKVSVTLKEFVR</sequence>